<dbReference type="AlphaFoldDB" id="A0A250XR66"/>
<evidence type="ECO:0000313" key="3">
    <source>
        <dbReference type="EMBL" id="GAX85449.1"/>
    </source>
</evidence>
<dbReference type="Pfam" id="PF14735">
    <property type="entry name" value="HAUS4"/>
    <property type="match status" value="1"/>
</dbReference>
<organism evidence="3 4">
    <name type="scientific">Chlamydomonas eustigma</name>
    <dbReference type="NCBI Taxonomy" id="1157962"/>
    <lineage>
        <taxon>Eukaryota</taxon>
        <taxon>Viridiplantae</taxon>
        <taxon>Chlorophyta</taxon>
        <taxon>core chlorophytes</taxon>
        <taxon>Chlorophyceae</taxon>
        <taxon>CS clade</taxon>
        <taxon>Chlamydomonadales</taxon>
        <taxon>Chlamydomonadaceae</taxon>
        <taxon>Chlamydomonas</taxon>
    </lineage>
</organism>
<proteinExistence type="predicted"/>
<dbReference type="InterPro" id="IPR029327">
    <property type="entry name" value="HAUS4"/>
</dbReference>
<feature type="region of interest" description="Disordered" evidence="2">
    <location>
        <begin position="75"/>
        <end position="97"/>
    </location>
</feature>
<evidence type="ECO:0000313" key="4">
    <source>
        <dbReference type="Proteomes" id="UP000232323"/>
    </source>
</evidence>
<gene>
    <name evidence="3" type="ORF">CEUSTIGMA_g12865.t1</name>
</gene>
<sequence length="339" mass="38335">MKITQVPINTHTDLEHISDTAKMQGLFDGVRSKEEGTAAQEVLIKKARLEYIKVSLLTSFLRSQPSYREALQRAESSQRLRIHTGHEAGSSREESSQDVMCSLSHSLGVTPADLGCSYDGSKASDHEQMYSLVDSHFDSWASNWARTFKTEEVSTKEHQALTGYFRGERLPGVVRARAESIQQKRATVQQQLLDLSQKHASLVRLYESISVDMLDFAEHEILQHQAEFDQKNLALNVAWVDTLVSKQRSNELSMELMTYTEPHLQALTKVYALISKSLTETMATIQQASIKLEEYKDLGSNFRTLALEFGSVKQQLADAKKMVANFEDLNTELSENWNE</sequence>
<dbReference type="PANTHER" id="PTHR16219">
    <property type="entry name" value="AUGMIN SUBUNIT 4 FAMILY MEMBER"/>
    <property type="match status" value="1"/>
</dbReference>
<accession>A0A250XR66</accession>
<keyword evidence="1" id="KW-0175">Coiled coil</keyword>
<feature type="compositionally biased region" description="Basic and acidic residues" evidence="2">
    <location>
        <begin position="75"/>
        <end position="95"/>
    </location>
</feature>
<dbReference type="GO" id="GO:0070652">
    <property type="term" value="C:HAUS complex"/>
    <property type="evidence" value="ECO:0007669"/>
    <property type="project" value="InterPro"/>
</dbReference>
<comment type="caution">
    <text evidence="3">The sequence shown here is derived from an EMBL/GenBank/DDBJ whole genome shotgun (WGS) entry which is preliminary data.</text>
</comment>
<dbReference type="PANTHER" id="PTHR16219:SF1">
    <property type="entry name" value="HAUS AUGMIN-LIKE COMPLEX SUBUNIT 4"/>
    <property type="match status" value="1"/>
</dbReference>
<name>A0A250XR66_9CHLO</name>
<evidence type="ECO:0000256" key="2">
    <source>
        <dbReference type="SAM" id="MobiDB-lite"/>
    </source>
</evidence>
<dbReference type="Proteomes" id="UP000232323">
    <property type="component" value="Unassembled WGS sequence"/>
</dbReference>
<evidence type="ECO:0000256" key="1">
    <source>
        <dbReference type="SAM" id="Coils"/>
    </source>
</evidence>
<keyword evidence="4" id="KW-1185">Reference proteome</keyword>
<protein>
    <submittedName>
        <fullName evidence="3">Uncharacterized protein</fullName>
    </submittedName>
</protein>
<feature type="coiled-coil region" evidence="1">
    <location>
        <begin position="278"/>
        <end position="336"/>
    </location>
</feature>
<dbReference type="GO" id="GO:0051011">
    <property type="term" value="F:microtubule minus-end binding"/>
    <property type="evidence" value="ECO:0007669"/>
    <property type="project" value="TreeGrafter"/>
</dbReference>
<reference evidence="3 4" key="1">
    <citation type="submission" date="2017-08" db="EMBL/GenBank/DDBJ databases">
        <title>Acidophilic green algal genome provides insights into adaptation to an acidic environment.</title>
        <authorList>
            <person name="Hirooka S."/>
            <person name="Hirose Y."/>
            <person name="Kanesaki Y."/>
            <person name="Higuchi S."/>
            <person name="Fujiwara T."/>
            <person name="Onuma R."/>
            <person name="Era A."/>
            <person name="Ohbayashi R."/>
            <person name="Uzuka A."/>
            <person name="Nozaki H."/>
            <person name="Yoshikawa H."/>
            <person name="Miyagishima S.Y."/>
        </authorList>
    </citation>
    <scope>NUCLEOTIDE SEQUENCE [LARGE SCALE GENOMIC DNA]</scope>
    <source>
        <strain evidence="3 4">NIES-2499</strain>
    </source>
</reference>
<dbReference type="GO" id="GO:0051225">
    <property type="term" value="P:spindle assembly"/>
    <property type="evidence" value="ECO:0007669"/>
    <property type="project" value="InterPro"/>
</dbReference>
<dbReference type="EMBL" id="BEGY01000169">
    <property type="protein sequence ID" value="GAX85449.1"/>
    <property type="molecule type" value="Genomic_DNA"/>
</dbReference>